<dbReference type="InterPro" id="IPR036890">
    <property type="entry name" value="HATPase_C_sf"/>
</dbReference>
<keyword evidence="6" id="KW-0902">Two-component regulatory system</keyword>
<sequence>MLRILLIDDNPDDRILATRELHAEFSEVEVTSIIDAKELDKALDICSFDLIITDYQLRWTDGLTVVNAIKAKYPDMPVIMFTDSGSEEVAVEGMKSGLSDYVLKGRPIRRLAIAVRETLEKQRIRQEYAATLEQLHESEDRFRLALDSAQLGSWDWNMLTNEVLWCENHERLFGLPPGSFLGTYEEFIACVHPEDRELIAQSITRALETKTDYNQEHRVIWADGSIHWIAGKGKFFYDKAGKPTRMSGVVLDISERKQRELELEQENRMKDEFLAIVSHELRTPLNAILGWTQLLRTRDFDEETKNRSLEIIARNANQQNQLINDILDTSRLMRGKMQLEKSPVDLANVIENTLNTVELTAQAKSIKLISILNGSVGQVMGDQNRLQQIVWNLLSNAIKFTPPEGTIEIRLSQVEGKGIRRQGGQGEDTSVRGWRSSERVRGQGGQGEDTSVRGWRSSERVRGQGGQTGISPLSSPSPPSPSPPSPSPHAQITVSDTGEGITSDFLPYIFERFRQADSKFSHSRNGLGLGLAIVRQLVELHGGTVTAESKGKGQGTTFTVLLPLATVEPQFNNAPTNKDEVSFNATQLLNGVQVLAVDDDDDTLELLSMILEEEGAKVTAVSSVKKALQVLETLKPDILISDIGMPDADGYDLIRQIRLNETLNGEMLRAIALTAYGRNEDEKWALAAGFQIYLAKPVEPINLVEAIANLTARGIKMGNG</sequence>
<dbReference type="CDD" id="cd00082">
    <property type="entry name" value="HisKA"/>
    <property type="match status" value="1"/>
</dbReference>
<dbReference type="EC" id="2.7.13.3" evidence="2"/>
<dbReference type="InterPro" id="IPR011006">
    <property type="entry name" value="CheY-like_superfamily"/>
</dbReference>
<dbReference type="PROSITE" id="PS50113">
    <property type="entry name" value="PAC"/>
    <property type="match status" value="1"/>
</dbReference>
<dbReference type="Gene3D" id="3.30.565.10">
    <property type="entry name" value="Histidine kinase-like ATPase, C-terminal domain"/>
    <property type="match status" value="1"/>
</dbReference>
<evidence type="ECO:0000313" key="13">
    <source>
        <dbReference type="EMBL" id="NEU75760.1"/>
    </source>
</evidence>
<dbReference type="SUPFAM" id="SSF55874">
    <property type="entry name" value="ATPase domain of HSP90 chaperone/DNA topoisomerase II/histidine kinase"/>
    <property type="match status" value="1"/>
</dbReference>
<feature type="modified residue" description="4-aspartylphosphate" evidence="7">
    <location>
        <position position="642"/>
    </location>
</feature>
<keyword evidence="14" id="KW-1185">Reference proteome</keyword>
<evidence type="ECO:0000256" key="7">
    <source>
        <dbReference type="PROSITE-ProRule" id="PRU00169"/>
    </source>
</evidence>
<dbReference type="SUPFAM" id="SSF52172">
    <property type="entry name" value="CheY-like"/>
    <property type="match status" value="2"/>
</dbReference>
<dbReference type="Gene3D" id="3.40.50.2300">
    <property type="match status" value="2"/>
</dbReference>
<dbReference type="AlphaFoldDB" id="A0A846HGJ2"/>
<dbReference type="CDD" id="cd17580">
    <property type="entry name" value="REC_2_DhkD-like"/>
    <property type="match status" value="1"/>
</dbReference>
<dbReference type="CDD" id="cd00156">
    <property type="entry name" value="REC"/>
    <property type="match status" value="1"/>
</dbReference>
<dbReference type="SUPFAM" id="SSF47384">
    <property type="entry name" value="Homodimeric domain of signal transducing histidine kinase"/>
    <property type="match status" value="1"/>
</dbReference>
<evidence type="ECO:0000256" key="3">
    <source>
        <dbReference type="ARBA" id="ARBA00022553"/>
    </source>
</evidence>
<dbReference type="InterPro" id="IPR003594">
    <property type="entry name" value="HATPase_dom"/>
</dbReference>
<dbReference type="InterPro" id="IPR000700">
    <property type="entry name" value="PAS-assoc_C"/>
</dbReference>
<evidence type="ECO:0000256" key="2">
    <source>
        <dbReference type="ARBA" id="ARBA00012438"/>
    </source>
</evidence>
<keyword evidence="4" id="KW-0808">Transferase</keyword>
<dbReference type="PRINTS" id="PR00344">
    <property type="entry name" value="BCTRLSENSOR"/>
</dbReference>
<dbReference type="Gene3D" id="2.10.70.100">
    <property type="match status" value="1"/>
</dbReference>
<feature type="region of interest" description="Disordered" evidence="8">
    <location>
        <begin position="417"/>
        <end position="499"/>
    </location>
</feature>
<evidence type="ECO:0000259" key="10">
    <source>
        <dbReference type="PROSITE" id="PS50110"/>
    </source>
</evidence>
<dbReference type="GO" id="GO:0000155">
    <property type="term" value="F:phosphorelay sensor kinase activity"/>
    <property type="evidence" value="ECO:0007669"/>
    <property type="project" value="InterPro"/>
</dbReference>
<dbReference type="InterPro" id="IPR001789">
    <property type="entry name" value="Sig_transdc_resp-reg_receiver"/>
</dbReference>
<protein>
    <recommendedName>
        <fullName evidence="2">histidine kinase</fullName>
        <ecNumber evidence="2">2.7.13.3</ecNumber>
    </recommendedName>
</protein>
<keyword evidence="5" id="KW-0418">Kinase</keyword>
<dbReference type="PANTHER" id="PTHR43547">
    <property type="entry name" value="TWO-COMPONENT HISTIDINE KINASE"/>
    <property type="match status" value="1"/>
</dbReference>
<dbReference type="PROSITE" id="PS50110">
    <property type="entry name" value="RESPONSE_REGULATORY"/>
    <property type="match status" value="2"/>
</dbReference>
<dbReference type="FunFam" id="1.10.287.130:FF:000001">
    <property type="entry name" value="Two-component sensor histidine kinase"/>
    <property type="match status" value="1"/>
</dbReference>
<evidence type="ECO:0000259" key="12">
    <source>
        <dbReference type="PROSITE" id="PS50113"/>
    </source>
</evidence>
<dbReference type="InterPro" id="IPR035965">
    <property type="entry name" value="PAS-like_dom_sf"/>
</dbReference>
<dbReference type="RefSeq" id="WP_039753808.1">
    <property type="nucleotide sequence ID" value="NZ_JTCM02000081.1"/>
</dbReference>
<dbReference type="PANTHER" id="PTHR43547:SF2">
    <property type="entry name" value="HYBRID SIGNAL TRANSDUCTION HISTIDINE KINASE C"/>
    <property type="match status" value="1"/>
</dbReference>
<comment type="caution">
    <text evidence="13">The sequence shown here is derived from an EMBL/GenBank/DDBJ whole genome shotgun (WGS) entry which is preliminary data.</text>
</comment>
<dbReference type="InterPro" id="IPR003661">
    <property type="entry name" value="HisK_dim/P_dom"/>
</dbReference>
<dbReference type="SMART" id="SM00091">
    <property type="entry name" value="PAS"/>
    <property type="match status" value="1"/>
</dbReference>
<evidence type="ECO:0000256" key="8">
    <source>
        <dbReference type="SAM" id="MobiDB-lite"/>
    </source>
</evidence>
<dbReference type="InterPro" id="IPR036097">
    <property type="entry name" value="HisK_dim/P_sf"/>
</dbReference>
<feature type="domain" description="PAS" evidence="11">
    <location>
        <begin position="138"/>
        <end position="210"/>
    </location>
</feature>
<keyword evidence="3 7" id="KW-0597">Phosphoprotein</keyword>
<dbReference type="Pfam" id="PF08447">
    <property type="entry name" value="PAS_3"/>
    <property type="match status" value="1"/>
</dbReference>
<dbReference type="Pfam" id="PF00512">
    <property type="entry name" value="HisKA"/>
    <property type="match status" value="1"/>
</dbReference>
<feature type="domain" description="Histidine kinase" evidence="9">
    <location>
        <begin position="276"/>
        <end position="566"/>
    </location>
</feature>
<comment type="catalytic activity">
    <reaction evidence="1">
        <text>ATP + protein L-histidine = ADP + protein N-phospho-L-histidine.</text>
        <dbReference type="EC" id="2.7.13.3"/>
    </reaction>
</comment>
<dbReference type="InterPro" id="IPR013655">
    <property type="entry name" value="PAS_fold_3"/>
</dbReference>
<dbReference type="SMART" id="SM00387">
    <property type="entry name" value="HATPase_c"/>
    <property type="match status" value="1"/>
</dbReference>
<dbReference type="NCBIfam" id="TIGR00229">
    <property type="entry name" value="sensory_box"/>
    <property type="match status" value="1"/>
</dbReference>
<feature type="modified residue" description="4-aspartylphosphate" evidence="7">
    <location>
        <position position="54"/>
    </location>
</feature>
<reference evidence="13 14" key="1">
    <citation type="journal article" date="2015" name="Genome Announc.">
        <title>Draft Genome Sequence of Cyanobacterium Hassallia byssoidea Strain VB512170, Isolated from Monuments in India.</title>
        <authorList>
            <person name="Singh D."/>
            <person name="Chandrababunaidu M.M."/>
            <person name="Panda A."/>
            <person name="Sen D."/>
            <person name="Bhattacharyya S."/>
            <person name="Adhikary S.P."/>
            <person name="Tripathy S."/>
        </authorList>
    </citation>
    <scope>NUCLEOTIDE SEQUENCE [LARGE SCALE GENOMIC DNA]</scope>
    <source>
        <strain evidence="13 14">VB512170</strain>
    </source>
</reference>
<name>A0A846HGJ2_9CYAN</name>
<dbReference type="SMART" id="SM00388">
    <property type="entry name" value="HisKA"/>
    <property type="match status" value="1"/>
</dbReference>
<evidence type="ECO:0000313" key="14">
    <source>
        <dbReference type="Proteomes" id="UP000031549"/>
    </source>
</evidence>
<dbReference type="CDD" id="cd00130">
    <property type="entry name" value="PAS"/>
    <property type="match status" value="1"/>
</dbReference>
<evidence type="ECO:0000256" key="6">
    <source>
        <dbReference type="ARBA" id="ARBA00023012"/>
    </source>
</evidence>
<dbReference type="Proteomes" id="UP000031549">
    <property type="component" value="Unassembled WGS sequence"/>
</dbReference>
<dbReference type="SMART" id="SM00086">
    <property type="entry name" value="PAC"/>
    <property type="match status" value="1"/>
</dbReference>
<dbReference type="Gene3D" id="1.10.287.130">
    <property type="match status" value="1"/>
</dbReference>
<accession>A0A846HGJ2</accession>
<dbReference type="PROSITE" id="PS50112">
    <property type="entry name" value="PAS"/>
    <property type="match status" value="1"/>
</dbReference>
<organism evidence="13 14">
    <name type="scientific">Hassallia byssoidea VB512170</name>
    <dbReference type="NCBI Taxonomy" id="1304833"/>
    <lineage>
        <taxon>Bacteria</taxon>
        <taxon>Bacillati</taxon>
        <taxon>Cyanobacteriota</taxon>
        <taxon>Cyanophyceae</taxon>
        <taxon>Nostocales</taxon>
        <taxon>Tolypothrichaceae</taxon>
        <taxon>Hassallia</taxon>
    </lineage>
</organism>
<evidence type="ECO:0000256" key="5">
    <source>
        <dbReference type="ARBA" id="ARBA00022777"/>
    </source>
</evidence>
<dbReference type="InterPro" id="IPR005467">
    <property type="entry name" value="His_kinase_dom"/>
</dbReference>
<dbReference type="SMART" id="SM00448">
    <property type="entry name" value="REC"/>
    <property type="match status" value="2"/>
</dbReference>
<dbReference type="InterPro" id="IPR000014">
    <property type="entry name" value="PAS"/>
</dbReference>
<feature type="domain" description="PAC" evidence="12">
    <location>
        <begin position="213"/>
        <end position="265"/>
    </location>
</feature>
<evidence type="ECO:0000259" key="11">
    <source>
        <dbReference type="PROSITE" id="PS50112"/>
    </source>
</evidence>
<dbReference type="PROSITE" id="PS50109">
    <property type="entry name" value="HIS_KIN"/>
    <property type="match status" value="1"/>
</dbReference>
<proteinExistence type="predicted"/>
<feature type="domain" description="Response regulatory" evidence="10">
    <location>
        <begin position="3"/>
        <end position="119"/>
    </location>
</feature>
<feature type="compositionally biased region" description="Pro residues" evidence="8">
    <location>
        <begin position="475"/>
        <end position="487"/>
    </location>
</feature>
<evidence type="ECO:0000259" key="9">
    <source>
        <dbReference type="PROSITE" id="PS50109"/>
    </source>
</evidence>
<dbReference type="SUPFAM" id="SSF55785">
    <property type="entry name" value="PYP-like sensor domain (PAS domain)"/>
    <property type="match status" value="1"/>
</dbReference>
<evidence type="ECO:0000256" key="4">
    <source>
        <dbReference type="ARBA" id="ARBA00022679"/>
    </source>
</evidence>
<dbReference type="Pfam" id="PF02518">
    <property type="entry name" value="HATPase_c"/>
    <property type="match status" value="2"/>
</dbReference>
<dbReference type="InterPro" id="IPR004358">
    <property type="entry name" value="Sig_transdc_His_kin-like_C"/>
</dbReference>
<dbReference type="Gene3D" id="3.30.450.20">
    <property type="entry name" value="PAS domain"/>
    <property type="match status" value="1"/>
</dbReference>
<evidence type="ECO:0000256" key="1">
    <source>
        <dbReference type="ARBA" id="ARBA00000085"/>
    </source>
</evidence>
<gene>
    <name evidence="13" type="ORF">PI95_025190</name>
</gene>
<dbReference type="Pfam" id="PF00072">
    <property type="entry name" value="Response_reg"/>
    <property type="match status" value="2"/>
</dbReference>
<feature type="domain" description="Response regulatory" evidence="10">
    <location>
        <begin position="593"/>
        <end position="711"/>
    </location>
</feature>
<dbReference type="EMBL" id="JTCM02000081">
    <property type="protein sequence ID" value="NEU75760.1"/>
    <property type="molecule type" value="Genomic_DNA"/>
</dbReference>
<dbReference type="InterPro" id="IPR001610">
    <property type="entry name" value="PAC"/>
</dbReference>